<name>A0A239IB79_9ACTN</name>
<protein>
    <submittedName>
        <fullName evidence="2">Endonuclease, Uma2 family (Restriction endonuclease fold)</fullName>
    </submittedName>
</protein>
<dbReference type="Pfam" id="PF05685">
    <property type="entry name" value="Uma2"/>
    <property type="match status" value="1"/>
</dbReference>
<proteinExistence type="predicted"/>
<dbReference type="SUPFAM" id="SSF52980">
    <property type="entry name" value="Restriction endonuclease-like"/>
    <property type="match status" value="1"/>
</dbReference>
<keyword evidence="3" id="KW-1185">Reference proteome</keyword>
<feature type="domain" description="Putative restriction endonuclease" evidence="1">
    <location>
        <begin position="51"/>
        <end position="202"/>
    </location>
</feature>
<accession>A0A239IB79</accession>
<dbReference type="AlphaFoldDB" id="A0A239IB79"/>
<dbReference type="GO" id="GO:0004519">
    <property type="term" value="F:endonuclease activity"/>
    <property type="evidence" value="ECO:0007669"/>
    <property type="project" value="UniProtKB-KW"/>
</dbReference>
<dbReference type="Gene3D" id="3.90.1570.10">
    <property type="entry name" value="tt1808, chain A"/>
    <property type="match status" value="1"/>
</dbReference>
<dbReference type="InterPro" id="IPR008538">
    <property type="entry name" value="Uma2"/>
</dbReference>
<keyword evidence="2" id="KW-0255">Endonuclease</keyword>
<keyword evidence="2" id="KW-0378">Hydrolase</keyword>
<dbReference type="InterPro" id="IPR011335">
    <property type="entry name" value="Restrct_endonuc-II-like"/>
</dbReference>
<keyword evidence="2" id="KW-0540">Nuclease</keyword>
<organism evidence="2 3">
    <name type="scientific">Streptosporangium subroseum</name>
    <dbReference type="NCBI Taxonomy" id="106412"/>
    <lineage>
        <taxon>Bacteria</taxon>
        <taxon>Bacillati</taxon>
        <taxon>Actinomycetota</taxon>
        <taxon>Actinomycetes</taxon>
        <taxon>Streptosporangiales</taxon>
        <taxon>Streptosporangiaceae</taxon>
        <taxon>Streptosporangium</taxon>
    </lineage>
</organism>
<dbReference type="PANTHER" id="PTHR35400:SF3">
    <property type="entry name" value="SLL1072 PROTEIN"/>
    <property type="match status" value="1"/>
</dbReference>
<dbReference type="PANTHER" id="PTHR35400">
    <property type="entry name" value="SLR1083 PROTEIN"/>
    <property type="match status" value="1"/>
</dbReference>
<dbReference type="CDD" id="cd06260">
    <property type="entry name" value="DUF820-like"/>
    <property type="match status" value="1"/>
</dbReference>
<sequence length="212" mass="23474">MNTPSDRGVVTVNDVSDAFDHWPAPPPQGWTADDLDRLPAGGPNGEPDFFERVELIDGALVFAASQTRFHQRVLAGLTVGLKTHAPEHVAAVNRMDVKLGHRMRPCPDVLVVDKVAADDDDRAFYTPDEVHLVVEVVSPESEDRDRKTKPSRYAEAGITHFWRVENNDGSPVVYVYELDPATRVYGLTGIHHERLTVPVPFPLDIGLGNLPR</sequence>
<evidence type="ECO:0000259" key="1">
    <source>
        <dbReference type="Pfam" id="PF05685"/>
    </source>
</evidence>
<evidence type="ECO:0000313" key="2">
    <source>
        <dbReference type="EMBL" id="SNS91066.1"/>
    </source>
</evidence>
<dbReference type="InterPro" id="IPR012296">
    <property type="entry name" value="Nuclease_put_TT1808"/>
</dbReference>
<reference evidence="2 3" key="1">
    <citation type="submission" date="2017-06" db="EMBL/GenBank/DDBJ databases">
        <authorList>
            <person name="Kim H.J."/>
            <person name="Triplett B.A."/>
        </authorList>
    </citation>
    <scope>NUCLEOTIDE SEQUENCE [LARGE SCALE GENOMIC DNA]</scope>
    <source>
        <strain evidence="2 3">CGMCC 4.2132</strain>
    </source>
</reference>
<dbReference type="Proteomes" id="UP000198282">
    <property type="component" value="Unassembled WGS sequence"/>
</dbReference>
<dbReference type="EMBL" id="FZOD01000019">
    <property type="protein sequence ID" value="SNS91066.1"/>
    <property type="molecule type" value="Genomic_DNA"/>
</dbReference>
<gene>
    <name evidence="2" type="ORF">SAMN05216276_101964</name>
</gene>
<evidence type="ECO:0000313" key="3">
    <source>
        <dbReference type="Proteomes" id="UP000198282"/>
    </source>
</evidence>